<evidence type="ECO:0000313" key="3">
    <source>
        <dbReference type="Proteomes" id="UP000322918"/>
    </source>
</evidence>
<evidence type="ECO:0000259" key="1">
    <source>
        <dbReference type="PROSITE" id="PS50801"/>
    </source>
</evidence>
<dbReference type="Gene3D" id="3.30.750.24">
    <property type="entry name" value="STAS domain"/>
    <property type="match status" value="1"/>
</dbReference>
<name>A0A5M9HBF5_9SPHI</name>
<evidence type="ECO:0000313" key="2">
    <source>
        <dbReference type="EMBL" id="KAA8483595.1"/>
    </source>
</evidence>
<keyword evidence="3" id="KW-1185">Reference proteome</keyword>
<dbReference type="Pfam" id="PF01740">
    <property type="entry name" value="STAS"/>
    <property type="match status" value="1"/>
</dbReference>
<dbReference type="AlphaFoldDB" id="A0A5M9HBF5"/>
<dbReference type="CDD" id="cd07043">
    <property type="entry name" value="STAS_anti-anti-sigma_factors"/>
    <property type="match status" value="1"/>
</dbReference>
<dbReference type="PROSITE" id="PS50801">
    <property type="entry name" value="STAS"/>
    <property type="match status" value="1"/>
</dbReference>
<dbReference type="OrthoDB" id="9796076at2"/>
<feature type="domain" description="STAS" evidence="1">
    <location>
        <begin position="19"/>
        <end position="110"/>
    </location>
</feature>
<proteinExistence type="predicted"/>
<sequence length="115" mass="13194">MVEVYKRNDYYVAKIKYPEANLESAAKFKESIISFADKGYKFIIVDFSEVVYIDSTYLSALVSTLKYAISKDGDIALTGLNKDLYNLFLMVRLDKVFLIYDELPESFSGSSLRKK</sequence>
<dbReference type="PANTHER" id="PTHR33495">
    <property type="entry name" value="ANTI-SIGMA FACTOR ANTAGONIST TM_1081-RELATED-RELATED"/>
    <property type="match status" value="1"/>
</dbReference>
<dbReference type="InterPro" id="IPR002645">
    <property type="entry name" value="STAS_dom"/>
</dbReference>
<dbReference type="SUPFAM" id="SSF52091">
    <property type="entry name" value="SpoIIaa-like"/>
    <property type="match status" value="1"/>
</dbReference>
<dbReference type="RefSeq" id="WP_141815607.1">
    <property type="nucleotide sequence ID" value="NZ_VFPL01000001.1"/>
</dbReference>
<reference evidence="2 3" key="1">
    <citation type="submission" date="2019-09" db="EMBL/GenBank/DDBJ databases">
        <title>Pararcticibacter amylolyticus gen. nov., sp. nov., isolated from a rottenly hemp rope, and reclassification of Pedobacter tournemirensis as Pararcticibacter tournemirensis comb. nov.</title>
        <authorList>
            <person name="Cai Y."/>
        </authorList>
    </citation>
    <scope>NUCLEOTIDE SEQUENCE [LARGE SCALE GENOMIC DNA]</scope>
    <source>
        <strain evidence="2 3">TF5-37.2-LB10</strain>
    </source>
</reference>
<dbReference type="GO" id="GO:0043856">
    <property type="term" value="F:anti-sigma factor antagonist activity"/>
    <property type="evidence" value="ECO:0007669"/>
    <property type="project" value="TreeGrafter"/>
</dbReference>
<comment type="caution">
    <text evidence="2">The sequence shown here is derived from an EMBL/GenBank/DDBJ whole genome shotgun (WGS) entry which is preliminary data.</text>
</comment>
<dbReference type="Proteomes" id="UP000322918">
    <property type="component" value="Unassembled WGS sequence"/>
</dbReference>
<dbReference type="EMBL" id="VWNE01000011">
    <property type="protein sequence ID" value="KAA8483595.1"/>
    <property type="molecule type" value="Genomic_DNA"/>
</dbReference>
<dbReference type="InterPro" id="IPR036513">
    <property type="entry name" value="STAS_dom_sf"/>
</dbReference>
<accession>A0A5M9HBF5</accession>
<protein>
    <submittedName>
        <fullName evidence="2">STAS domain-containing protein</fullName>
    </submittedName>
</protein>
<organism evidence="2 3">
    <name type="scientific">Arcticibacter tournemirensis</name>
    <dbReference type="NCBI Taxonomy" id="699437"/>
    <lineage>
        <taxon>Bacteria</taxon>
        <taxon>Pseudomonadati</taxon>
        <taxon>Bacteroidota</taxon>
        <taxon>Sphingobacteriia</taxon>
        <taxon>Sphingobacteriales</taxon>
        <taxon>Sphingobacteriaceae</taxon>
        <taxon>Arcticibacter</taxon>
    </lineage>
</organism>
<gene>
    <name evidence="2" type="ORF">F1649_08455</name>
</gene>